<dbReference type="RefSeq" id="WP_031593312.1">
    <property type="nucleotide sequence ID" value="NZ_JNVA01000049.1"/>
</dbReference>
<evidence type="ECO:0000313" key="3">
    <source>
        <dbReference type="Proteomes" id="UP001158961"/>
    </source>
</evidence>
<organism evidence="2 3">
    <name type="scientific">Enterobacter agglomerans</name>
    <name type="common">Erwinia herbicola</name>
    <name type="synonym">Pantoea agglomerans</name>
    <dbReference type="NCBI Taxonomy" id="549"/>
    <lineage>
        <taxon>Bacteria</taxon>
        <taxon>Pseudomonadati</taxon>
        <taxon>Pseudomonadota</taxon>
        <taxon>Gammaproteobacteria</taxon>
        <taxon>Enterobacterales</taxon>
        <taxon>Erwiniaceae</taxon>
        <taxon>Pantoea</taxon>
        <taxon>Pantoea agglomerans group</taxon>
    </lineage>
</organism>
<feature type="transmembrane region" description="Helical" evidence="1">
    <location>
        <begin position="38"/>
        <end position="60"/>
    </location>
</feature>
<dbReference type="AlphaFoldDB" id="A0AAN2FA78"/>
<keyword evidence="1" id="KW-0812">Transmembrane</keyword>
<accession>A0AAN2FA78</accession>
<dbReference type="EMBL" id="OW970315">
    <property type="protein sequence ID" value="CAH6200436.1"/>
    <property type="molecule type" value="Genomic_DNA"/>
</dbReference>
<sequence>MKKYFSEAFNIIALIIGLCSALSWTLSAQTDIKVLVDFFNLNAAKLAVISSMLVAIASLLK</sequence>
<evidence type="ECO:0000256" key="1">
    <source>
        <dbReference type="SAM" id="Phobius"/>
    </source>
</evidence>
<gene>
    <name evidence="2" type="ORF">DAPPPG734_04490</name>
</gene>
<keyword evidence="1" id="KW-1133">Transmembrane helix</keyword>
<dbReference type="Proteomes" id="UP001158961">
    <property type="component" value="Chromosome"/>
</dbReference>
<protein>
    <submittedName>
        <fullName evidence="2">Uncharacterized protein</fullName>
    </submittedName>
</protein>
<proteinExistence type="predicted"/>
<keyword evidence="1" id="KW-0472">Membrane</keyword>
<reference evidence="2" key="1">
    <citation type="submission" date="2022-05" db="EMBL/GenBank/DDBJ databases">
        <authorList>
            <person name="Pothier F. J."/>
        </authorList>
    </citation>
    <scope>NUCLEOTIDE SEQUENCE</scope>
    <source>
        <strain evidence="2">DAPP-PG734</strain>
    </source>
</reference>
<evidence type="ECO:0000313" key="2">
    <source>
        <dbReference type="EMBL" id="CAH6200436.1"/>
    </source>
</evidence>
<name>A0AAN2FA78_ENTAG</name>